<dbReference type="Proteomes" id="UP000193303">
    <property type="component" value="Unassembled WGS sequence"/>
</dbReference>
<accession>A0A1X3DIC3</accession>
<dbReference type="RefSeq" id="WP_085359248.1">
    <property type="nucleotide sequence ID" value="NZ_MTAB01000011.1"/>
</dbReference>
<protein>
    <submittedName>
        <fullName evidence="1">Uncharacterized protein</fullName>
    </submittedName>
</protein>
<dbReference type="AlphaFoldDB" id="A0A1X3DIC3"/>
<gene>
    <name evidence="1" type="ORF">BV912_06370</name>
</gene>
<comment type="caution">
    <text evidence="1">The sequence shown here is derived from an EMBL/GenBank/DDBJ whole genome shotgun (WGS) entry which is preliminary data.</text>
</comment>
<sequence length="91" mass="10636">MKEEIRLLRDKADEITAFYEQKGNSYLVLGGEFFNLNRENVAEYTALAGIADRYRHKFAWYLNDSPLIEECGIDIEKEAANFKAQFAEFFK</sequence>
<name>A0A1X3DIC3_9NEIS</name>
<dbReference type="OrthoDB" id="8604862at2"/>
<dbReference type="EMBL" id="MTAB01000011">
    <property type="protein sequence ID" value="OSI21671.1"/>
    <property type="molecule type" value="Genomic_DNA"/>
</dbReference>
<organism evidence="1 2">
    <name type="scientific">Neisseria dumasiana</name>
    <dbReference type="NCBI Taxonomy" id="1931275"/>
    <lineage>
        <taxon>Bacteria</taxon>
        <taxon>Pseudomonadati</taxon>
        <taxon>Pseudomonadota</taxon>
        <taxon>Betaproteobacteria</taxon>
        <taxon>Neisseriales</taxon>
        <taxon>Neisseriaceae</taxon>
        <taxon>Neisseria</taxon>
    </lineage>
</organism>
<proteinExistence type="predicted"/>
<reference evidence="2" key="1">
    <citation type="submission" date="2017-01" db="EMBL/GenBank/DDBJ databases">
        <authorList>
            <person name="Mah S.A."/>
            <person name="Swanson W.J."/>
            <person name="Moy G.W."/>
            <person name="Vacquier V.D."/>
        </authorList>
    </citation>
    <scope>NUCLEOTIDE SEQUENCE [LARGE SCALE GENOMIC DNA]</scope>
    <source>
        <strain evidence="2">124861</strain>
    </source>
</reference>
<evidence type="ECO:0000313" key="2">
    <source>
        <dbReference type="Proteomes" id="UP000193303"/>
    </source>
</evidence>
<evidence type="ECO:0000313" key="1">
    <source>
        <dbReference type="EMBL" id="OSI21671.1"/>
    </source>
</evidence>